<dbReference type="InterPro" id="IPR050204">
    <property type="entry name" value="AraC_XylS_family_regulators"/>
</dbReference>
<proteinExistence type="predicted"/>
<dbReference type="PROSITE" id="PS01124">
    <property type="entry name" value="HTH_ARAC_FAMILY_2"/>
    <property type="match status" value="1"/>
</dbReference>
<dbReference type="EMBL" id="BAAAGX010000028">
    <property type="protein sequence ID" value="GAA0268687.1"/>
    <property type="molecule type" value="Genomic_DNA"/>
</dbReference>
<keyword evidence="1" id="KW-0805">Transcription regulation</keyword>
<feature type="domain" description="HTH araC/xylS-type" evidence="4">
    <location>
        <begin position="153"/>
        <end position="252"/>
    </location>
</feature>
<organism evidence="5 6">
    <name type="scientific">Cryptosporangium japonicum</name>
    <dbReference type="NCBI Taxonomy" id="80872"/>
    <lineage>
        <taxon>Bacteria</taxon>
        <taxon>Bacillati</taxon>
        <taxon>Actinomycetota</taxon>
        <taxon>Actinomycetes</taxon>
        <taxon>Cryptosporangiales</taxon>
        <taxon>Cryptosporangiaceae</taxon>
        <taxon>Cryptosporangium</taxon>
    </lineage>
</organism>
<dbReference type="SMART" id="SM00342">
    <property type="entry name" value="HTH_ARAC"/>
    <property type="match status" value="1"/>
</dbReference>
<keyword evidence="6" id="KW-1185">Reference proteome</keyword>
<dbReference type="Pfam" id="PF12833">
    <property type="entry name" value="HTH_18"/>
    <property type="match status" value="1"/>
</dbReference>
<dbReference type="Proteomes" id="UP001500967">
    <property type="component" value="Unassembled WGS sequence"/>
</dbReference>
<evidence type="ECO:0000313" key="6">
    <source>
        <dbReference type="Proteomes" id="UP001500967"/>
    </source>
</evidence>
<protein>
    <recommendedName>
        <fullName evidence="4">HTH araC/xylS-type domain-containing protein</fullName>
    </recommendedName>
</protein>
<dbReference type="PANTHER" id="PTHR46796">
    <property type="entry name" value="HTH-TYPE TRANSCRIPTIONAL ACTIVATOR RHAS-RELATED"/>
    <property type="match status" value="1"/>
</dbReference>
<dbReference type="InterPro" id="IPR018060">
    <property type="entry name" value="HTH_AraC"/>
</dbReference>
<reference evidence="6" key="1">
    <citation type="journal article" date="2019" name="Int. J. Syst. Evol. Microbiol.">
        <title>The Global Catalogue of Microorganisms (GCM) 10K type strain sequencing project: providing services to taxonomists for standard genome sequencing and annotation.</title>
        <authorList>
            <consortium name="The Broad Institute Genomics Platform"/>
            <consortium name="The Broad Institute Genome Sequencing Center for Infectious Disease"/>
            <person name="Wu L."/>
            <person name="Ma J."/>
        </authorList>
    </citation>
    <scope>NUCLEOTIDE SEQUENCE [LARGE SCALE GENOMIC DNA]</scope>
    <source>
        <strain evidence="6">JCM 10425</strain>
    </source>
</reference>
<dbReference type="PANTHER" id="PTHR46796:SF15">
    <property type="entry name" value="BLL1074 PROTEIN"/>
    <property type="match status" value="1"/>
</dbReference>
<dbReference type="Gene3D" id="1.10.10.60">
    <property type="entry name" value="Homeodomain-like"/>
    <property type="match status" value="1"/>
</dbReference>
<evidence type="ECO:0000259" key="4">
    <source>
        <dbReference type="PROSITE" id="PS01124"/>
    </source>
</evidence>
<evidence type="ECO:0000313" key="5">
    <source>
        <dbReference type="EMBL" id="GAA0268687.1"/>
    </source>
</evidence>
<dbReference type="RefSeq" id="WP_344652722.1">
    <property type="nucleotide sequence ID" value="NZ_BAAAGX010000028.1"/>
</dbReference>
<accession>A0ABP3ELJ6</accession>
<name>A0ABP3ELJ6_9ACTN</name>
<keyword evidence="3" id="KW-0804">Transcription</keyword>
<gene>
    <name evidence="5" type="ORF">GCM10009539_64710</name>
</gene>
<evidence type="ECO:0000256" key="2">
    <source>
        <dbReference type="ARBA" id="ARBA00023125"/>
    </source>
</evidence>
<keyword evidence="2" id="KW-0238">DNA-binding</keyword>
<evidence type="ECO:0000256" key="1">
    <source>
        <dbReference type="ARBA" id="ARBA00023015"/>
    </source>
</evidence>
<comment type="caution">
    <text evidence="5">The sequence shown here is derived from an EMBL/GenBank/DDBJ whole genome shotgun (WGS) entry which is preliminary data.</text>
</comment>
<evidence type="ECO:0000256" key="3">
    <source>
        <dbReference type="ARBA" id="ARBA00023163"/>
    </source>
</evidence>
<sequence length="261" mass="27740">MPVQLHSALAERAAGRCSGAVAAAAPWLRPYVVGYGGYRVLGGPPVRRRLFPVTLTTLLLDADEGARLVTGARRDGAVHDGRPWRSGVSVGLTPAGVRALLDVEAAAVAGGTFALDGRLGRLSDRLAELPDWPARVAALDAVLTTRLRGRTVERLVDRAWWRLQDPAGTPVGSLAPELGVSRRHLELEFRRRIGLTPKTVARVARLQRAVGVLTAPTATLGDAAAVGFADQSHLSRETRALLGSTPGELFAFVQDALRPAH</sequence>